<comment type="caution">
    <text evidence="1">The sequence shown here is derived from an EMBL/GenBank/DDBJ whole genome shotgun (WGS) entry which is preliminary data.</text>
</comment>
<reference evidence="1" key="1">
    <citation type="submission" date="2023-06" db="EMBL/GenBank/DDBJ databases">
        <title>Robiginitalea aurantiacus sp. nov. and Algoriphagus sediminis sp. nov., isolated from coastal sediment.</title>
        <authorList>
            <person name="Zhou Z.Y."/>
            <person name="An J."/>
            <person name="Jia Y.W."/>
            <person name="Du Z.J."/>
        </authorList>
    </citation>
    <scope>NUCLEOTIDE SEQUENCE</scope>
    <source>
        <strain evidence="1">C2-7</strain>
    </source>
</reference>
<evidence type="ECO:0000313" key="2">
    <source>
        <dbReference type="Proteomes" id="UP001171916"/>
    </source>
</evidence>
<organism evidence="1 2">
    <name type="scientific">Algoriphagus sediminis</name>
    <dbReference type="NCBI Taxonomy" id="3057113"/>
    <lineage>
        <taxon>Bacteria</taxon>
        <taxon>Pseudomonadati</taxon>
        <taxon>Bacteroidota</taxon>
        <taxon>Cytophagia</taxon>
        <taxon>Cytophagales</taxon>
        <taxon>Cyclobacteriaceae</taxon>
        <taxon>Algoriphagus</taxon>
    </lineage>
</organism>
<keyword evidence="2" id="KW-1185">Reference proteome</keyword>
<dbReference type="RefSeq" id="WP_290000404.1">
    <property type="nucleotide sequence ID" value="NZ_JAUEPH010000004.1"/>
</dbReference>
<gene>
    <name evidence="1" type="ORF">QVH07_11145</name>
</gene>
<dbReference type="Proteomes" id="UP001171916">
    <property type="component" value="Unassembled WGS sequence"/>
</dbReference>
<name>A0ABT7YDX2_9BACT</name>
<dbReference type="SUPFAM" id="SSF52540">
    <property type="entry name" value="P-loop containing nucleoside triphosphate hydrolases"/>
    <property type="match status" value="1"/>
</dbReference>
<dbReference type="InterPro" id="IPR027417">
    <property type="entry name" value="P-loop_NTPase"/>
</dbReference>
<sequence length="270" mass="32110">MTKEKPNLFEPTLKVNLRHKLNVAYLNLRSVLPPKNQNVKVVIYGQGRSGSTLLESLISSSGYFEEQGEIIRPYRRILGSPLAFVKGFANHYYKENFIFHVKDYQLSDEGLELIDPREFLHKLYKEGWKIVYLNRKNILRQSISKQIANQRNLFHQHNDQNIEKSYQIDLEELEYEIQLRMDYLKKERENLEGLKYEEVCYEEDLLDPRMHQKTINRLLDHFGLGPKKVSTSLKRTGKKPLEKQIKNYAEMVSFLKEKGWDYYLNDPSYQ</sequence>
<dbReference type="EMBL" id="JAUEPH010000004">
    <property type="protein sequence ID" value="MDN3204709.1"/>
    <property type="molecule type" value="Genomic_DNA"/>
</dbReference>
<accession>A0ABT7YDX2</accession>
<evidence type="ECO:0008006" key="3">
    <source>
        <dbReference type="Google" id="ProtNLM"/>
    </source>
</evidence>
<dbReference type="Gene3D" id="3.40.50.300">
    <property type="entry name" value="P-loop containing nucleotide triphosphate hydrolases"/>
    <property type="match status" value="1"/>
</dbReference>
<proteinExistence type="predicted"/>
<protein>
    <recommendedName>
        <fullName evidence="3">Sulfotransferase domain-containing protein</fullName>
    </recommendedName>
</protein>
<evidence type="ECO:0000313" key="1">
    <source>
        <dbReference type="EMBL" id="MDN3204709.1"/>
    </source>
</evidence>